<feature type="compositionally biased region" description="Basic and acidic residues" evidence="1">
    <location>
        <begin position="190"/>
        <end position="205"/>
    </location>
</feature>
<dbReference type="Pfam" id="PF18879">
    <property type="entry name" value="EspA_EspE"/>
    <property type="match status" value="1"/>
</dbReference>
<feature type="region of interest" description="Disordered" evidence="1">
    <location>
        <begin position="185"/>
        <end position="207"/>
    </location>
</feature>
<organism evidence="3 4">
    <name type="scientific">Mycolicibacterium litorale</name>
    <dbReference type="NCBI Taxonomy" id="758802"/>
    <lineage>
        <taxon>Bacteria</taxon>
        <taxon>Bacillati</taxon>
        <taxon>Actinomycetota</taxon>
        <taxon>Actinomycetes</taxon>
        <taxon>Mycobacteriales</taxon>
        <taxon>Mycobacteriaceae</taxon>
        <taxon>Mycolicibacterium</taxon>
    </lineage>
</organism>
<gene>
    <name evidence="3" type="ORF">MLIT_33180</name>
</gene>
<protein>
    <recommendedName>
        <fullName evidence="2">ESX-1 secretion-associated protein EspA/EspE-like domain-containing protein</fullName>
    </recommendedName>
</protein>
<dbReference type="Proteomes" id="UP000466607">
    <property type="component" value="Chromosome"/>
</dbReference>
<feature type="domain" description="ESX-1 secretion-associated protein EspA/EspE-like" evidence="2">
    <location>
        <begin position="41"/>
        <end position="122"/>
    </location>
</feature>
<accession>A0AAD1IMY7</accession>
<dbReference type="InterPro" id="IPR043796">
    <property type="entry name" value="ESX-1_EspA/EspE-like"/>
</dbReference>
<evidence type="ECO:0000313" key="4">
    <source>
        <dbReference type="Proteomes" id="UP000466607"/>
    </source>
</evidence>
<name>A0AAD1IMY7_9MYCO</name>
<proteinExistence type="predicted"/>
<evidence type="ECO:0000259" key="2">
    <source>
        <dbReference type="Pfam" id="PF18879"/>
    </source>
</evidence>
<dbReference type="EMBL" id="AP022586">
    <property type="protein sequence ID" value="BBY17726.1"/>
    <property type="molecule type" value="Genomic_DNA"/>
</dbReference>
<dbReference type="AlphaFoldDB" id="A0AAD1IMY7"/>
<keyword evidence="4" id="KW-1185">Reference proteome</keyword>
<evidence type="ECO:0000256" key="1">
    <source>
        <dbReference type="SAM" id="MobiDB-lite"/>
    </source>
</evidence>
<sequence length="509" mass="54196">MHDLPATRVWCMGEELPAHTLDCVSALDAFLVAWSRARDTFGAGVPETGDAFDQSGHLQALGATAHTAAPGPYWSGEAATAYGGKNAEHAHVIAQLAGLDKRLGLHITESAQVVSTGRQNLDSIKSWVLAAAQSVPAGPRHEPKLVPIVQTGVARIGEVVSTSNNELNAVGAKLRQVGNEYARLGVGGGKGEKAPAEEKSEHDPTIRTVDFKQTPSGQAEDLANRRQNQIDAFSEIFGRGPSSATDWQTAAALDPHSYDPDTDGVPPEVRVVKIRPVPGQGVVRVGQWIEQRDVISGPWKRDFGNIRPADPNFDPANTKVTTYIDYENGLVVMRQNPSVELTPDGGPGQVKVGIPEAVVQQTDDGAVRIKYEAANPFAPDIAKDPPWPMENNPWTVNGDLVFTPTADGVRVDGTRTDYPSMEVYQNFPDGSTRTVLIDPAIAGNSTGPMVNLPQHHDIGAGGSAFAPFDSGGWNPDYDVPIPLPWTEFGAPGDPPHVPSIPLPPGVTPV</sequence>
<reference evidence="3 4" key="1">
    <citation type="journal article" date="2019" name="Emerg. Microbes Infect.">
        <title>Comprehensive subspecies identification of 175 nontuberculous mycobacteria species based on 7547 genomic profiles.</title>
        <authorList>
            <person name="Matsumoto Y."/>
            <person name="Kinjo T."/>
            <person name="Motooka D."/>
            <person name="Nabeya D."/>
            <person name="Jung N."/>
            <person name="Uechi K."/>
            <person name="Horii T."/>
            <person name="Iida T."/>
            <person name="Fujita J."/>
            <person name="Nakamura S."/>
        </authorList>
    </citation>
    <scope>NUCLEOTIDE SEQUENCE [LARGE SCALE GENOMIC DNA]</scope>
    <source>
        <strain evidence="3 4">JCM 17423</strain>
    </source>
</reference>
<evidence type="ECO:0000313" key="3">
    <source>
        <dbReference type="EMBL" id="BBY17726.1"/>
    </source>
</evidence>